<dbReference type="InterPro" id="IPR012675">
    <property type="entry name" value="Beta-grasp_dom_sf"/>
</dbReference>
<gene>
    <name evidence="1" type="ORF">FB45DRAFT_887598</name>
</gene>
<evidence type="ECO:0000313" key="1">
    <source>
        <dbReference type="EMBL" id="KAJ7650322.1"/>
    </source>
</evidence>
<dbReference type="Proteomes" id="UP001221142">
    <property type="component" value="Unassembled WGS sequence"/>
</dbReference>
<evidence type="ECO:0000313" key="2">
    <source>
        <dbReference type="Proteomes" id="UP001221142"/>
    </source>
</evidence>
<proteinExistence type="predicted"/>
<evidence type="ECO:0008006" key="3">
    <source>
        <dbReference type="Google" id="ProtNLM"/>
    </source>
</evidence>
<sequence>MDVQDKVEFCTLLPHPQRLASLRVLPLDIPWLEYEPGFSQAITVPLNLRLSRLGNILVAHHPKATDLRKILESSQWSVDAEMVDDPETVELKGGEEVAIICPVSGG</sequence>
<reference evidence="1" key="1">
    <citation type="submission" date="2023-03" db="EMBL/GenBank/DDBJ databases">
        <title>Massive genome expansion in bonnet fungi (Mycena s.s.) driven by repeated elements and novel gene families across ecological guilds.</title>
        <authorList>
            <consortium name="Lawrence Berkeley National Laboratory"/>
            <person name="Harder C.B."/>
            <person name="Miyauchi S."/>
            <person name="Viragh M."/>
            <person name="Kuo A."/>
            <person name="Thoen E."/>
            <person name="Andreopoulos B."/>
            <person name="Lu D."/>
            <person name="Skrede I."/>
            <person name="Drula E."/>
            <person name="Henrissat B."/>
            <person name="Morin E."/>
            <person name="Kohler A."/>
            <person name="Barry K."/>
            <person name="LaButti K."/>
            <person name="Morin E."/>
            <person name="Salamov A."/>
            <person name="Lipzen A."/>
            <person name="Mereny Z."/>
            <person name="Hegedus B."/>
            <person name="Baldrian P."/>
            <person name="Stursova M."/>
            <person name="Weitz H."/>
            <person name="Taylor A."/>
            <person name="Grigoriev I.V."/>
            <person name="Nagy L.G."/>
            <person name="Martin F."/>
            <person name="Kauserud H."/>
        </authorList>
    </citation>
    <scope>NUCLEOTIDE SEQUENCE</scope>
    <source>
        <strain evidence="1">9284</strain>
    </source>
</reference>
<dbReference type="EMBL" id="JARKIF010000001">
    <property type="protein sequence ID" value="KAJ7650322.1"/>
    <property type="molecule type" value="Genomic_DNA"/>
</dbReference>
<dbReference type="AlphaFoldDB" id="A0AAD7G237"/>
<keyword evidence="2" id="KW-1185">Reference proteome</keyword>
<comment type="caution">
    <text evidence="1">The sequence shown here is derived from an EMBL/GenBank/DDBJ whole genome shotgun (WGS) entry which is preliminary data.</text>
</comment>
<organism evidence="1 2">
    <name type="scientific">Roridomyces roridus</name>
    <dbReference type="NCBI Taxonomy" id="1738132"/>
    <lineage>
        <taxon>Eukaryota</taxon>
        <taxon>Fungi</taxon>
        <taxon>Dikarya</taxon>
        <taxon>Basidiomycota</taxon>
        <taxon>Agaricomycotina</taxon>
        <taxon>Agaricomycetes</taxon>
        <taxon>Agaricomycetidae</taxon>
        <taxon>Agaricales</taxon>
        <taxon>Marasmiineae</taxon>
        <taxon>Mycenaceae</taxon>
        <taxon>Roridomyces</taxon>
    </lineage>
</organism>
<name>A0AAD7G237_9AGAR</name>
<protein>
    <recommendedName>
        <fullName evidence="3">Molybdopterin synthase sulfur carrier subunit</fullName>
    </recommendedName>
</protein>
<dbReference type="Gene3D" id="3.10.20.30">
    <property type="match status" value="1"/>
</dbReference>
<accession>A0AAD7G237</accession>